<dbReference type="PANTHER" id="PTHR10458:SF22">
    <property type="entry name" value="PEPTIDE DEFORMYLASE"/>
    <property type="match status" value="1"/>
</dbReference>
<dbReference type="NCBIfam" id="TIGR00079">
    <property type="entry name" value="pept_deformyl"/>
    <property type="match status" value="1"/>
</dbReference>
<dbReference type="Gene3D" id="3.90.45.10">
    <property type="entry name" value="Peptide deformylase"/>
    <property type="match status" value="1"/>
</dbReference>
<keyword evidence="2" id="KW-0648">Protein biosynthesis</keyword>
<dbReference type="Proteomes" id="UP000233742">
    <property type="component" value="Chromosome"/>
</dbReference>
<dbReference type="OrthoDB" id="9804313at2"/>
<dbReference type="HAMAP" id="MF_00163">
    <property type="entry name" value="Pep_deformylase"/>
    <property type="match status" value="1"/>
</dbReference>
<keyword evidence="2" id="KW-0378">Hydrolase</keyword>
<dbReference type="InterPro" id="IPR023635">
    <property type="entry name" value="Peptide_deformylase"/>
</dbReference>
<evidence type="ECO:0000313" key="3">
    <source>
        <dbReference type="EMBL" id="AUH35229.1"/>
    </source>
</evidence>
<accession>A0A2K9ELA7</accession>
<dbReference type="GO" id="GO:0006412">
    <property type="term" value="P:translation"/>
    <property type="evidence" value="ECO:0007669"/>
    <property type="project" value="UniProtKB-UniRule"/>
</dbReference>
<reference evidence="3 4" key="1">
    <citation type="submission" date="2017-12" db="EMBL/GenBank/DDBJ databases">
        <authorList>
            <person name="Hurst M.R.H."/>
        </authorList>
    </citation>
    <scope>NUCLEOTIDE SEQUENCE [LARGE SCALE GENOMIC DNA]</scope>
    <source>
        <strain evidence="3 4">BM15</strain>
    </source>
</reference>
<feature type="binding site" evidence="2">
    <location>
        <position position="139"/>
    </location>
    <ligand>
        <name>Fe cation</name>
        <dbReference type="ChEBI" id="CHEBI:24875"/>
    </ligand>
</feature>
<comment type="function">
    <text evidence="2">Removes the formyl group from the N-terminal Met of newly synthesized proteins. Requires at least a dipeptide for an efficient rate of reaction. N-terminal L-methionine is a prerequisite for activity but the enzyme has broad specificity at other positions.</text>
</comment>
<dbReference type="GO" id="GO:0046872">
    <property type="term" value="F:metal ion binding"/>
    <property type="evidence" value="ECO:0007669"/>
    <property type="project" value="UniProtKB-KW"/>
</dbReference>
<dbReference type="PANTHER" id="PTHR10458">
    <property type="entry name" value="PEPTIDE DEFORMYLASE"/>
    <property type="match status" value="1"/>
</dbReference>
<keyword evidence="2" id="KW-0479">Metal-binding</keyword>
<proteinExistence type="inferred from homology"/>
<dbReference type="KEGG" id="paro:CUV01_05375"/>
<dbReference type="CDD" id="cd00487">
    <property type="entry name" value="Pep_deformylase"/>
    <property type="match status" value="1"/>
</dbReference>
<dbReference type="EC" id="3.5.1.88" evidence="2"/>
<comment type="cofactor">
    <cofactor evidence="2">
        <name>Fe(2+)</name>
        <dbReference type="ChEBI" id="CHEBI:29033"/>
    </cofactor>
    <text evidence="2">Binds 1 Fe(2+) ion.</text>
</comment>
<feature type="binding site" evidence="2">
    <location>
        <position position="93"/>
    </location>
    <ligand>
        <name>Fe cation</name>
        <dbReference type="ChEBI" id="CHEBI:24875"/>
    </ligand>
</feature>
<name>A0A2K9ELA7_9RHOB</name>
<dbReference type="GO" id="GO:0042586">
    <property type="term" value="F:peptide deformylase activity"/>
    <property type="evidence" value="ECO:0007669"/>
    <property type="project" value="UniProtKB-UniRule"/>
</dbReference>
<evidence type="ECO:0000256" key="2">
    <source>
        <dbReference type="HAMAP-Rule" id="MF_00163"/>
    </source>
</evidence>
<feature type="active site" evidence="2">
    <location>
        <position position="136"/>
    </location>
</feature>
<dbReference type="PIRSF" id="PIRSF004749">
    <property type="entry name" value="Pep_def"/>
    <property type="match status" value="1"/>
</dbReference>
<dbReference type="AlphaFoldDB" id="A0A2K9ELA7"/>
<organism evidence="3 4">
    <name type="scientific">Paracoccus tegillarcae</name>
    <dbReference type="NCBI Taxonomy" id="1529068"/>
    <lineage>
        <taxon>Bacteria</taxon>
        <taxon>Pseudomonadati</taxon>
        <taxon>Pseudomonadota</taxon>
        <taxon>Alphaproteobacteria</taxon>
        <taxon>Rhodobacterales</taxon>
        <taxon>Paracoccaceae</taxon>
        <taxon>Paracoccus</taxon>
    </lineage>
</organism>
<sequence length="158" mass="17218">MQPIILHPDPVLTSRCAPAGYLNGPELYQLAADLLATMYAAEGRGLAAPQIGILRRIFVMDASWKTGTPEPLVLVDPEIIARNGPIETVEERCLSIPDQPVSVARASQIEMQWFDLTGHAQFRKMAGDLARIAQHEADHLDGKLIVDDPQLAATAGRE</sequence>
<dbReference type="EMBL" id="CP025408">
    <property type="protein sequence ID" value="AUH35229.1"/>
    <property type="molecule type" value="Genomic_DNA"/>
</dbReference>
<gene>
    <name evidence="2 3" type="primary">def</name>
    <name evidence="3" type="ORF">CUV01_05375</name>
</gene>
<feature type="binding site" evidence="2">
    <location>
        <position position="135"/>
    </location>
    <ligand>
        <name>Fe cation</name>
        <dbReference type="ChEBI" id="CHEBI:24875"/>
    </ligand>
</feature>
<dbReference type="SUPFAM" id="SSF56420">
    <property type="entry name" value="Peptide deformylase"/>
    <property type="match status" value="1"/>
</dbReference>
<dbReference type="NCBIfam" id="NF001159">
    <property type="entry name" value="PRK00150.1-3"/>
    <property type="match status" value="1"/>
</dbReference>
<protein>
    <recommendedName>
        <fullName evidence="2">Peptide deformylase</fullName>
        <shortName evidence="2">PDF</shortName>
        <ecNumber evidence="2">3.5.1.88</ecNumber>
    </recommendedName>
    <alternativeName>
        <fullName evidence="2">Polypeptide deformylase</fullName>
    </alternativeName>
</protein>
<comment type="catalytic activity">
    <reaction evidence="2">
        <text>N-terminal N-formyl-L-methionyl-[peptide] + H2O = N-terminal L-methionyl-[peptide] + formate</text>
        <dbReference type="Rhea" id="RHEA:24420"/>
        <dbReference type="Rhea" id="RHEA-COMP:10639"/>
        <dbReference type="Rhea" id="RHEA-COMP:10640"/>
        <dbReference type="ChEBI" id="CHEBI:15377"/>
        <dbReference type="ChEBI" id="CHEBI:15740"/>
        <dbReference type="ChEBI" id="CHEBI:49298"/>
        <dbReference type="ChEBI" id="CHEBI:64731"/>
        <dbReference type="EC" id="3.5.1.88"/>
    </reaction>
</comment>
<dbReference type="InterPro" id="IPR036821">
    <property type="entry name" value="Peptide_deformylase_sf"/>
</dbReference>
<evidence type="ECO:0000313" key="4">
    <source>
        <dbReference type="Proteomes" id="UP000233742"/>
    </source>
</evidence>
<comment type="similarity">
    <text evidence="1 2">Belongs to the polypeptide deformylase family.</text>
</comment>
<dbReference type="Pfam" id="PF01327">
    <property type="entry name" value="Pep_deformylase"/>
    <property type="match status" value="1"/>
</dbReference>
<dbReference type="PRINTS" id="PR01576">
    <property type="entry name" value="PDEFORMYLASE"/>
</dbReference>
<evidence type="ECO:0000256" key="1">
    <source>
        <dbReference type="ARBA" id="ARBA00010759"/>
    </source>
</evidence>
<keyword evidence="2" id="KW-0408">Iron</keyword>
<keyword evidence="4" id="KW-1185">Reference proteome</keyword>